<evidence type="ECO:0000313" key="3">
    <source>
        <dbReference type="Proteomes" id="UP000076510"/>
    </source>
</evidence>
<evidence type="ECO:0000256" key="1">
    <source>
        <dbReference type="SAM" id="Phobius"/>
    </source>
</evidence>
<gene>
    <name evidence="2" type="ORF">AV649_11570</name>
</gene>
<evidence type="ECO:0000313" key="2">
    <source>
        <dbReference type="EMBL" id="KZE53395.1"/>
    </source>
</evidence>
<keyword evidence="1" id="KW-0472">Membrane</keyword>
<evidence type="ECO:0008006" key="4">
    <source>
        <dbReference type="Google" id="ProtNLM"/>
    </source>
</evidence>
<protein>
    <recommendedName>
        <fullName evidence="4">Phage tail tape measure protein</fullName>
    </recommendedName>
</protein>
<sequence length="491" mass="52651">MWEDQGSKIADTLLNAKDGTADLAKQQENLADKVKKIDDTPAKKLSEATQKLKGALDPLFTVIANVVTKIASWAADNPTLTSTIVAIVAVVGTLLGILAVLGPIFAAIGTIAGVVGASIGAVAGVVGIVIAAIAALIAIGVLLYKNWDTIVEYAKNTWTLIGAIFKMAKDKIVTLIVNLYTSTVAKFQSLLNKVKGIAEMLRSFVVQKFVGMVTTVVSRIVNFHKSLIDKFKSLLSNISKTAESIRSYVINKFVGMVSSVVSKVSGFTSSVVSKFKSLYKSASGVAESIRSYVVNKFSVLKTSVVSKISSLSDSVSSKFDKIKKFITDPISSAKQTVLDAINRIKNAFSDLKLKIPKPSIPKISISSGIKNIAGFNVKYPKISWHKTGGVFTKPVVAGNAGFGDVEEGIVPFEGPHAKRIATLIADAQNRIQQTSKNVADKAQELMVQLQISAGDVIIDGKKTGEVVWEPVQKHTAQRKKADSRRFKARIK</sequence>
<dbReference type="AlphaFoldDB" id="A0A165LZ96"/>
<reference evidence="3" key="1">
    <citation type="submission" date="2016-01" db="EMBL/GenBank/DDBJ databases">
        <title>Whole genome sequencing of Bhargavaea cecembensis T14.</title>
        <authorList>
            <person name="Hong K.W."/>
        </authorList>
    </citation>
    <scope>NUCLEOTIDE SEQUENCE [LARGE SCALE GENOMIC DNA]</scope>
    <source>
        <strain evidence="3">M19</strain>
    </source>
</reference>
<accession>A0A165LZ96</accession>
<dbReference type="RefSeq" id="WP_063190509.1">
    <property type="nucleotide sequence ID" value="NZ_JAUKEI010000005.1"/>
</dbReference>
<feature type="transmembrane region" description="Helical" evidence="1">
    <location>
        <begin position="114"/>
        <end position="144"/>
    </location>
</feature>
<feature type="transmembrane region" description="Helical" evidence="1">
    <location>
        <begin position="84"/>
        <end position="108"/>
    </location>
</feature>
<name>A0A165LZ96_9BACI</name>
<proteinExistence type="predicted"/>
<comment type="caution">
    <text evidence="2">The sequence shown here is derived from an EMBL/GenBank/DDBJ whole genome shotgun (WGS) entry which is preliminary data.</text>
</comment>
<keyword evidence="1" id="KW-0812">Transmembrane</keyword>
<dbReference type="EMBL" id="LQQY01000002">
    <property type="protein sequence ID" value="KZE53395.1"/>
    <property type="molecule type" value="Genomic_DNA"/>
</dbReference>
<keyword evidence="1" id="KW-1133">Transmembrane helix</keyword>
<dbReference type="Proteomes" id="UP000076510">
    <property type="component" value="Unassembled WGS sequence"/>
</dbReference>
<organism evidence="2 3">
    <name type="scientific">Rossellomorea marisflavi</name>
    <dbReference type="NCBI Taxonomy" id="189381"/>
    <lineage>
        <taxon>Bacteria</taxon>
        <taxon>Bacillati</taxon>
        <taxon>Bacillota</taxon>
        <taxon>Bacilli</taxon>
        <taxon>Bacillales</taxon>
        <taxon>Bacillaceae</taxon>
        <taxon>Rossellomorea</taxon>
    </lineage>
</organism>
<dbReference type="Gene3D" id="1.20.120.20">
    <property type="entry name" value="Apolipoprotein"/>
    <property type="match status" value="1"/>
</dbReference>